<dbReference type="InterPro" id="IPR013752">
    <property type="entry name" value="KPA_reductase"/>
</dbReference>
<evidence type="ECO:0000256" key="7">
    <source>
        <dbReference type="ARBA" id="ARBA00032024"/>
    </source>
</evidence>
<dbReference type="InterPro" id="IPR008927">
    <property type="entry name" value="6-PGluconate_DH-like_C_sf"/>
</dbReference>
<keyword evidence="9" id="KW-0566">Pantothenate biosynthesis</keyword>
<dbReference type="GO" id="GO:0005737">
    <property type="term" value="C:cytoplasm"/>
    <property type="evidence" value="ECO:0007669"/>
    <property type="project" value="TreeGrafter"/>
</dbReference>
<comment type="caution">
    <text evidence="12">The sequence shown here is derived from an EMBL/GenBank/DDBJ whole genome shotgun (WGS) entry which is preliminary data.</text>
</comment>
<organism evidence="12 13">
    <name type="scientific">Prolixibacter bellariivorans</name>
    <dbReference type="NCBI Taxonomy" id="314319"/>
    <lineage>
        <taxon>Bacteria</taxon>
        <taxon>Pseudomonadati</taxon>
        <taxon>Bacteroidota</taxon>
        <taxon>Bacteroidia</taxon>
        <taxon>Marinilabiliales</taxon>
        <taxon>Prolixibacteraceae</taxon>
        <taxon>Prolixibacter</taxon>
    </lineage>
</organism>
<sequence length="344" mass="38147">MKLFVKTDEKMKIAIYGAGSLGTVIGAFLTEAGMNVDLINRNRSHVEGLKIKGAQITGTIEMQVPVKALLPEEMSEKYDIIFLLTKQQENEKVVEQIARYLNEDGVICTAQNGFPELSVAEVIGEERTFGCTIAWGATMIGNGVSDLTSSPDSLTFSIGSLNGKNDEKLQEIKKILEVVGPVDIERNFIGARWSKLTINSAFSGMSAVLGCTLGEAAKNKESRKCIQRILKECFDVADAAGIQLEPVQGKDLRKLVGYTNRLKKWFSYLIIPIAIRKHARLKASMLQDLEKGKRTEVDAINGVVSQYGKKYHVATPYNDKVVELIHGIEEGNYTPYFDNVRFFK</sequence>
<evidence type="ECO:0000256" key="2">
    <source>
        <dbReference type="ARBA" id="ARBA00007870"/>
    </source>
</evidence>
<dbReference type="InterPro" id="IPR003710">
    <property type="entry name" value="ApbA"/>
</dbReference>
<dbReference type="SUPFAM" id="SSF51735">
    <property type="entry name" value="NAD(P)-binding Rossmann-fold domains"/>
    <property type="match status" value="1"/>
</dbReference>
<dbReference type="Proteomes" id="UP000391834">
    <property type="component" value="Unassembled WGS sequence"/>
</dbReference>
<keyword evidence="6 9" id="KW-0560">Oxidoreductase</keyword>
<dbReference type="InterPro" id="IPR051402">
    <property type="entry name" value="KPR-Related"/>
</dbReference>
<dbReference type="EC" id="1.1.1.169" evidence="3 9"/>
<dbReference type="PANTHER" id="PTHR21708">
    <property type="entry name" value="PROBABLE 2-DEHYDROPANTOATE 2-REDUCTASE"/>
    <property type="match status" value="1"/>
</dbReference>
<reference evidence="12 13" key="1">
    <citation type="submission" date="2019-10" db="EMBL/GenBank/DDBJ databases">
        <title>Prolixibacter strains distinguished by the presence of nitrate reductase genes were adept at nitrate-dependent anaerobic corrosion of metallic iron and carbon steel.</title>
        <authorList>
            <person name="Iino T."/>
            <person name="Shono N."/>
            <person name="Ito K."/>
            <person name="Nakamura R."/>
            <person name="Sueoka K."/>
            <person name="Harayama S."/>
            <person name="Ohkuma M."/>
        </authorList>
    </citation>
    <scope>NUCLEOTIDE SEQUENCE [LARGE SCALE GENOMIC DNA]</scope>
    <source>
        <strain evidence="12 13">JCM 13498</strain>
    </source>
</reference>
<dbReference type="GO" id="GO:0015940">
    <property type="term" value="P:pantothenate biosynthetic process"/>
    <property type="evidence" value="ECO:0007669"/>
    <property type="project" value="UniProtKB-UniPathway"/>
</dbReference>
<evidence type="ECO:0000313" key="12">
    <source>
        <dbReference type="EMBL" id="GET32016.1"/>
    </source>
</evidence>
<feature type="domain" description="Ketopantoate reductase C-terminal" evidence="11">
    <location>
        <begin position="187"/>
        <end position="329"/>
    </location>
</feature>
<feature type="domain" description="Ketopantoate reductase N-terminal" evidence="10">
    <location>
        <begin position="13"/>
        <end position="156"/>
    </location>
</feature>
<evidence type="ECO:0000259" key="10">
    <source>
        <dbReference type="Pfam" id="PF02558"/>
    </source>
</evidence>
<evidence type="ECO:0000256" key="6">
    <source>
        <dbReference type="ARBA" id="ARBA00023002"/>
    </source>
</evidence>
<dbReference type="EMBL" id="BLAX01000001">
    <property type="protein sequence ID" value="GET32016.1"/>
    <property type="molecule type" value="Genomic_DNA"/>
</dbReference>
<dbReference type="Pfam" id="PF08546">
    <property type="entry name" value="ApbA_C"/>
    <property type="match status" value="1"/>
</dbReference>
<evidence type="ECO:0000256" key="1">
    <source>
        <dbReference type="ARBA" id="ARBA00004994"/>
    </source>
</evidence>
<dbReference type="InterPro" id="IPR036291">
    <property type="entry name" value="NAD(P)-bd_dom_sf"/>
</dbReference>
<evidence type="ECO:0000256" key="3">
    <source>
        <dbReference type="ARBA" id="ARBA00013014"/>
    </source>
</evidence>
<evidence type="ECO:0000256" key="5">
    <source>
        <dbReference type="ARBA" id="ARBA00022857"/>
    </source>
</evidence>
<gene>
    <name evidence="12" type="ORF">PbJCM13498_08790</name>
</gene>
<dbReference type="Pfam" id="PF02558">
    <property type="entry name" value="ApbA"/>
    <property type="match status" value="1"/>
</dbReference>
<dbReference type="Gene3D" id="3.40.50.720">
    <property type="entry name" value="NAD(P)-binding Rossmann-like Domain"/>
    <property type="match status" value="1"/>
</dbReference>
<dbReference type="NCBIfam" id="TIGR00745">
    <property type="entry name" value="apbA_panE"/>
    <property type="match status" value="1"/>
</dbReference>
<proteinExistence type="inferred from homology"/>
<keyword evidence="5 9" id="KW-0521">NADP</keyword>
<dbReference type="InterPro" id="IPR013328">
    <property type="entry name" value="6PGD_dom2"/>
</dbReference>
<dbReference type="UniPathway" id="UPA00028">
    <property type="reaction ID" value="UER00004"/>
</dbReference>
<evidence type="ECO:0000313" key="13">
    <source>
        <dbReference type="Proteomes" id="UP000391834"/>
    </source>
</evidence>
<evidence type="ECO:0000256" key="9">
    <source>
        <dbReference type="RuleBase" id="RU362068"/>
    </source>
</evidence>
<accession>A0A5M4AWN9</accession>
<dbReference type="GO" id="GO:0008677">
    <property type="term" value="F:2-dehydropantoate 2-reductase activity"/>
    <property type="evidence" value="ECO:0007669"/>
    <property type="project" value="UniProtKB-EC"/>
</dbReference>
<dbReference type="Gene3D" id="1.10.1040.10">
    <property type="entry name" value="N-(1-d-carboxylethyl)-l-norvaline Dehydrogenase, domain 2"/>
    <property type="match status" value="1"/>
</dbReference>
<keyword evidence="13" id="KW-1185">Reference proteome</keyword>
<protein>
    <recommendedName>
        <fullName evidence="4 9">2-dehydropantoate 2-reductase</fullName>
        <ecNumber evidence="3 9">1.1.1.169</ecNumber>
    </recommendedName>
    <alternativeName>
        <fullName evidence="7 9">Ketopantoate reductase</fullName>
    </alternativeName>
</protein>
<comment type="function">
    <text evidence="9">Catalyzes the NADPH-dependent reduction of ketopantoate into pantoic acid.</text>
</comment>
<name>A0A5M4AWN9_9BACT</name>
<comment type="similarity">
    <text evidence="2 9">Belongs to the ketopantoate reductase family.</text>
</comment>
<comment type="catalytic activity">
    <reaction evidence="8 9">
        <text>(R)-pantoate + NADP(+) = 2-dehydropantoate + NADPH + H(+)</text>
        <dbReference type="Rhea" id="RHEA:16233"/>
        <dbReference type="ChEBI" id="CHEBI:11561"/>
        <dbReference type="ChEBI" id="CHEBI:15378"/>
        <dbReference type="ChEBI" id="CHEBI:15980"/>
        <dbReference type="ChEBI" id="CHEBI:57783"/>
        <dbReference type="ChEBI" id="CHEBI:58349"/>
        <dbReference type="EC" id="1.1.1.169"/>
    </reaction>
</comment>
<evidence type="ECO:0000256" key="4">
    <source>
        <dbReference type="ARBA" id="ARBA00019465"/>
    </source>
</evidence>
<dbReference type="PANTHER" id="PTHR21708:SF26">
    <property type="entry name" value="2-DEHYDROPANTOATE 2-REDUCTASE"/>
    <property type="match status" value="1"/>
</dbReference>
<dbReference type="SUPFAM" id="SSF48179">
    <property type="entry name" value="6-phosphogluconate dehydrogenase C-terminal domain-like"/>
    <property type="match status" value="1"/>
</dbReference>
<dbReference type="InterPro" id="IPR013332">
    <property type="entry name" value="KPR_N"/>
</dbReference>
<dbReference type="AlphaFoldDB" id="A0A5M4AWN9"/>
<comment type="pathway">
    <text evidence="1 9">Cofactor biosynthesis; (R)-pantothenate biosynthesis; (R)-pantoate from 3-methyl-2-oxobutanoate: step 2/2.</text>
</comment>
<evidence type="ECO:0000259" key="11">
    <source>
        <dbReference type="Pfam" id="PF08546"/>
    </source>
</evidence>
<evidence type="ECO:0000256" key="8">
    <source>
        <dbReference type="ARBA" id="ARBA00048793"/>
    </source>
</evidence>